<evidence type="ECO:0000313" key="3">
    <source>
        <dbReference type="Proteomes" id="UP001198630"/>
    </source>
</evidence>
<evidence type="ECO:0000313" key="2">
    <source>
        <dbReference type="EMBL" id="MCD2111444.1"/>
    </source>
</evidence>
<accession>A0AAW4XF56</accession>
<dbReference type="Proteomes" id="UP001198630">
    <property type="component" value="Unassembled WGS sequence"/>
</dbReference>
<organism evidence="2 3">
    <name type="scientific">Rhodococcus rhodochrous</name>
    <dbReference type="NCBI Taxonomy" id="1829"/>
    <lineage>
        <taxon>Bacteria</taxon>
        <taxon>Bacillati</taxon>
        <taxon>Actinomycetota</taxon>
        <taxon>Actinomycetes</taxon>
        <taxon>Mycobacteriales</taxon>
        <taxon>Nocardiaceae</taxon>
        <taxon>Rhodococcus</taxon>
    </lineage>
</organism>
<name>A0AAW4XF56_RHORH</name>
<dbReference type="AlphaFoldDB" id="A0AAW4XF56"/>
<reference evidence="2" key="1">
    <citation type="submission" date="2021-11" db="EMBL/GenBank/DDBJ databases">
        <title>Development of a sustainable strategy for remediation of hydrocarbon-contaminated territories based on the waste exchange concept.</title>
        <authorList>
            <person name="Elkin A."/>
        </authorList>
    </citation>
    <scope>NUCLEOTIDE SEQUENCE</scope>
    <source>
        <strain evidence="2">IEGM 757</strain>
    </source>
</reference>
<gene>
    <name evidence="2" type="ORF">LQ384_10090</name>
</gene>
<feature type="region of interest" description="Disordered" evidence="1">
    <location>
        <begin position="1"/>
        <end position="30"/>
    </location>
</feature>
<feature type="compositionally biased region" description="Polar residues" evidence="1">
    <location>
        <begin position="1"/>
        <end position="10"/>
    </location>
</feature>
<sequence length="54" mass="5969">MAIRSTSQMGASRTASSTRRPARTEQDGPSFTEVIHSQLFSNYQVPRGQVQRSA</sequence>
<comment type="caution">
    <text evidence="2">The sequence shown here is derived from an EMBL/GenBank/DDBJ whole genome shotgun (WGS) entry which is preliminary data.</text>
</comment>
<proteinExistence type="predicted"/>
<evidence type="ECO:0000256" key="1">
    <source>
        <dbReference type="SAM" id="MobiDB-lite"/>
    </source>
</evidence>
<protein>
    <submittedName>
        <fullName evidence="2">Uncharacterized protein</fullName>
    </submittedName>
</protein>
<dbReference type="RefSeq" id="WP_174246970.1">
    <property type="nucleotide sequence ID" value="NZ_CP027557.1"/>
</dbReference>
<dbReference type="EMBL" id="JAJNCO010000005">
    <property type="protein sequence ID" value="MCD2111444.1"/>
    <property type="molecule type" value="Genomic_DNA"/>
</dbReference>